<keyword evidence="1" id="KW-0732">Signal</keyword>
<evidence type="ECO:0000259" key="2">
    <source>
        <dbReference type="Pfam" id="PF26367"/>
    </source>
</evidence>
<evidence type="ECO:0000313" key="4">
    <source>
        <dbReference type="Proteomes" id="UP000189549"/>
    </source>
</evidence>
<dbReference type="Proteomes" id="UP000189549">
    <property type="component" value="Unassembled WGS sequence"/>
</dbReference>
<proteinExistence type="predicted"/>
<evidence type="ECO:0000256" key="1">
    <source>
        <dbReference type="SAM" id="SignalP"/>
    </source>
</evidence>
<feature type="domain" description="DUF8095" evidence="2">
    <location>
        <begin position="101"/>
        <end position="229"/>
    </location>
</feature>
<reference evidence="3 4" key="1">
    <citation type="submission" date="2016-10" db="EMBL/GenBank/DDBJ databases">
        <title>Rodentibacter gen. nov. and new species.</title>
        <authorList>
            <person name="Christensen H."/>
        </authorList>
    </citation>
    <scope>NUCLEOTIDE SEQUENCE [LARGE SCALE GENOMIC DNA]</scope>
    <source>
        <strain evidence="3 4">Ppn157</strain>
    </source>
</reference>
<sequence length="232" mass="26331">MKKKNFLILGAVLSLSACSSMLDLSDESPNWRPYKDIDQSTQYIAFTSSTTAYFESHPKKIRQDVVGRAYKKGKLDSKDPIGYLFNIYDANGVSMATHFSTPTDKSLNPHQKEDTKKLAKAKKIDFYEFGKGRLAHAEFSAVKGMCEDFNGKNGVKIKMATNYYQDYDNYYTSLLSANISRKEIKDMNYQPLITGDKSFINKINQQESKSGKELAYANLKEKSTIFVNIICH</sequence>
<gene>
    <name evidence="3" type="ORF">BKG93_01045</name>
</gene>
<evidence type="ECO:0000313" key="3">
    <source>
        <dbReference type="EMBL" id="OOF87543.1"/>
    </source>
</evidence>
<comment type="caution">
    <text evidence="3">The sequence shown here is derived from an EMBL/GenBank/DDBJ whole genome shotgun (WGS) entry which is preliminary data.</text>
</comment>
<protein>
    <recommendedName>
        <fullName evidence="2">DUF8095 domain-containing protein</fullName>
    </recommendedName>
</protein>
<feature type="chain" id="PRO_5013342052" description="DUF8095 domain-containing protein" evidence="1">
    <location>
        <begin position="20"/>
        <end position="232"/>
    </location>
</feature>
<feature type="signal peptide" evidence="1">
    <location>
        <begin position="1"/>
        <end position="19"/>
    </location>
</feature>
<organism evidence="3 4">
    <name type="scientific">Rodentibacter ratti</name>
    <dbReference type="NCBI Taxonomy" id="1906745"/>
    <lineage>
        <taxon>Bacteria</taxon>
        <taxon>Pseudomonadati</taxon>
        <taxon>Pseudomonadota</taxon>
        <taxon>Gammaproteobacteria</taxon>
        <taxon>Pasteurellales</taxon>
        <taxon>Pasteurellaceae</taxon>
        <taxon>Rodentibacter</taxon>
    </lineage>
</organism>
<name>A0A1V3LC06_9PAST</name>
<dbReference type="InterPro" id="IPR058408">
    <property type="entry name" value="DUF8095"/>
</dbReference>
<dbReference type="RefSeq" id="WP_077475088.1">
    <property type="nucleotide sequence ID" value="NZ_MLAH01000007.1"/>
</dbReference>
<accession>A0A1V3LC06</accession>
<dbReference type="AlphaFoldDB" id="A0A1V3LC06"/>
<dbReference type="PROSITE" id="PS51257">
    <property type="entry name" value="PROKAR_LIPOPROTEIN"/>
    <property type="match status" value="1"/>
</dbReference>
<dbReference type="EMBL" id="MLAH01000007">
    <property type="protein sequence ID" value="OOF87543.1"/>
    <property type="molecule type" value="Genomic_DNA"/>
</dbReference>
<dbReference type="Pfam" id="PF26367">
    <property type="entry name" value="DUF8095"/>
    <property type="match status" value="1"/>
</dbReference>